<organism evidence="2 3">
    <name type="scientific">Steinernema carpocapsae</name>
    <name type="common">Entomopathogenic nematode</name>
    <dbReference type="NCBI Taxonomy" id="34508"/>
    <lineage>
        <taxon>Eukaryota</taxon>
        <taxon>Metazoa</taxon>
        <taxon>Ecdysozoa</taxon>
        <taxon>Nematoda</taxon>
        <taxon>Chromadorea</taxon>
        <taxon>Rhabditida</taxon>
        <taxon>Tylenchina</taxon>
        <taxon>Panagrolaimomorpha</taxon>
        <taxon>Strongyloidoidea</taxon>
        <taxon>Steinernematidae</taxon>
        <taxon>Steinernema</taxon>
    </lineage>
</organism>
<feature type="compositionally biased region" description="Low complexity" evidence="1">
    <location>
        <begin position="92"/>
        <end position="110"/>
    </location>
</feature>
<comment type="caution">
    <text evidence="2">The sequence shown here is derived from an EMBL/GenBank/DDBJ whole genome shotgun (WGS) entry which is preliminary data.</text>
</comment>
<name>A0A4U5NG96_STECR</name>
<sequence length="123" mass="13551">MSFHKSTQHTFSHHRPFTSLLKTRREFARSDIPKEFRFYTHKETTGRAAENRSRATSSSPSHDKNWSVVAGQGANYFAYQTVFVRGKPSSPAAQSGNLQAASAAASSNNGTTETWEGEPVATN</sequence>
<reference evidence="2 3" key="1">
    <citation type="journal article" date="2015" name="Genome Biol.">
        <title>Comparative genomics of Steinernema reveals deeply conserved gene regulatory networks.</title>
        <authorList>
            <person name="Dillman A.R."/>
            <person name="Macchietto M."/>
            <person name="Porter C.F."/>
            <person name="Rogers A."/>
            <person name="Williams B."/>
            <person name="Antoshechkin I."/>
            <person name="Lee M.M."/>
            <person name="Goodwin Z."/>
            <person name="Lu X."/>
            <person name="Lewis E.E."/>
            <person name="Goodrich-Blair H."/>
            <person name="Stock S.P."/>
            <person name="Adams B.J."/>
            <person name="Sternberg P.W."/>
            <person name="Mortazavi A."/>
        </authorList>
    </citation>
    <scope>NUCLEOTIDE SEQUENCE [LARGE SCALE GENOMIC DNA]</scope>
    <source>
        <strain evidence="2 3">ALL</strain>
    </source>
</reference>
<keyword evidence="3" id="KW-1185">Reference proteome</keyword>
<accession>A0A4U5NG96</accession>
<proteinExistence type="predicted"/>
<feature type="region of interest" description="Disordered" evidence="1">
    <location>
        <begin position="39"/>
        <end position="66"/>
    </location>
</feature>
<dbReference type="AlphaFoldDB" id="A0A4U5NG96"/>
<evidence type="ECO:0000256" key="1">
    <source>
        <dbReference type="SAM" id="MobiDB-lite"/>
    </source>
</evidence>
<dbReference type="EMBL" id="AZBU02000004">
    <property type="protein sequence ID" value="TKR81742.1"/>
    <property type="molecule type" value="Genomic_DNA"/>
</dbReference>
<feature type="compositionally biased region" description="Basic and acidic residues" evidence="1">
    <location>
        <begin position="39"/>
        <end position="53"/>
    </location>
</feature>
<feature type="region of interest" description="Disordered" evidence="1">
    <location>
        <begin position="87"/>
        <end position="123"/>
    </location>
</feature>
<dbReference type="Proteomes" id="UP000298663">
    <property type="component" value="Unassembled WGS sequence"/>
</dbReference>
<evidence type="ECO:0000313" key="2">
    <source>
        <dbReference type="EMBL" id="TKR81742.1"/>
    </source>
</evidence>
<reference evidence="2 3" key="2">
    <citation type="journal article" date="2019" name="G3 (Bethesda)">
        <title>Hybrid Assembly of the Genome of the Entomopathogenic Nematode Steinernema carpocapsae Identifies the X-Chromosome.</title>
        <authorList>
            <person name="Serra L."/>
            <person name="Macchietto M."/>
            <person name="Macias-Munoz A."/>
            <person name="McGill C.J."/>
            <person name="Rodriguez I.M."/>
            <person name="Rodriguez B."/>
            <person name="Murad R."/>
            <person name="Mortazavi A."/>
        </authorList>
    </citation>
    <scope>NUCLEOTIDE SEQUENCE [LARGE SCALE GENOMIC DNA]</scope>
    <source>
        <strain evidence="2 3">ALL</strain>
    </source>
</reference>
<gene>
    <name evidence="2" type="ORF">L596_015566</name>
</gene>
<protein>
    <submittedName>
        <fullName evidence="2">Uncharacterized protein</fullName>
    </submittedName>
</protein>
<evidence type="ECO:0000313" key="3">
    <source>
        <dbReference type="Proteomes" id="UP000298663"/>
    </source>
</evidence>